<dbReference type="InParanoid" id="A7EZ78"/>
<dbReference type="GeneID" id="5484556"/>
<dbReference type="KEGG" id="ssl:SS1G_10645"/>
<proteinExistence type="predicted"/>
<accession>A7EZ78</accession>
<dbReference type="RefSeq" id="XP_001588198.1">
    <property type="nucleotide sequence ID" value="XM_001588148.1"/>
</dbReference>
<reference evidence="2" key="1">
    <citation type="journal article" date="2011" name="PLoS Genet.">
        <title>Genomic analysis of the necrotrophic fungal pathogens Sclerotinia sclerotiorum and Botrytis cinerea.</title>
        <authorList>
            <person name="Amselem J."/>
            <person name="Cuomo C.A."/>
            <person name="van Kan J.A."/>
            <person name="Viaud M."/>
            <person name="Benito E.P."/>
            <person name="Couloux A."/>
            <person name="Coutinho P.M."/>
            <person name="de Vries R.P."/>
            <person name="Dyer P.S."/>
            <person name="Fillinger S."/>
            <person name="Fournier E."/>
            <person name="Gout L."/>
            <person name="Hahn M."/>
            <person name="Kohn L."/>
            <person name="Lapalu N."/>
            <person name="Plummer K.M."/>
            <person name="Pradier J.M."/>
            <person name="Quevillon E."/>
            <person name="Sharon A."/>
            <person name="Simon A."/>
            <person name="ten Have A."/>
            <person name="Tudzynski B."/>
            <person name="Tudzynski P."/>
            <person name="Wincker P."/>
            <person name="Andrew M."/>
            <person name="Anthouard V."/>
            <person name="Beever R.E."/>
            <person name="Beffa R."/>
            <person name="Benoit I."/>
            <person name="Bouzid O."/>
            <person name="Brault B."/>
            <person name="Chen Z."/>
            <person name="Choquer M."/>
            <person name="Collemare J."/>
            <person name="Cotton P."/>
            <person name="Danchin E.G."/>
            <person name="Da Silva C."/>
            <person name="Gautier A."/>
            <person name="Giraud C."/>
            <person name="Giraud T."/>
            <person name="Gonzalez C."/>
            <person name="Grossetete S."/>
            <person name="Guldener U."/>
            <person name="Henrissat B."/>
            <person name="Howlett B.J."/>
            <person name="Kodira C."/>
            <person name="Kretschmer M."/>
            <person name="Lappartient A."/>
            <person name="Leroch M."/>
            <person name="Levis C."/>
            <person name="Mauceli E."/>
            <person name="Neuveglise C."/>
            <person name="Oeser B."/>
            <person name="Pearson M."/>
            <person name="Poulain J."/>
            <person name="Poussereau N."/>
            <person name="Quesneville H."/>
            <person name="Rascle C."/>
            <person name="Schumacher J."/>
            <person name="Segurens B."/>
            <person name="Sexton A."/>
            <person name="Silva E."/>
            <person name="Sirven C."/>
            <person name="Soanes D.M."/>
            <person name="Talbot N.J."/>
            <person name="Templeton M."/>
            <person name="Yandava C."/>
            <person name="Yarden O."/>
            <person name="Zeng Q."/>
            <person name="Rollins J.A."/>
            <person name="Lebrun M.H."/>
            <person name="Dickman M."/>
        </authorList>
    </citation>
    <scope>NUCLEOTIDE SEQUENCE [LARGE SCALE GENOMIC DNA]</scope>
    <source>
        <strain evidence="2">ATCC 18683 / 1980 / Ss-1</strain>
    </source>
</reference>
<sequence>MDHVFIHTRSQAHSPPASALSLHSTQFRPRALTIDVTQCSGASMLILVEEFIIMTCLRGSARRTIGNSK</sequence>
<keyword evidence="2" id="KW-1185">Reference proteome</keyword>
<dbReference type="AlphaFoldDB" id="A7EZ78"/>
<organism evidence="1 2">
    <name type="scientific">Sclerotinia sclerotiorum (strain ATCC 18683 / 1980 / Ss-1)</name>
    <name type="common">White mold</name>
    <name type="synonym">Whetzelinia sclerotiorum</name>
    <dbReference type="NCBI Taxonomy" id="665079"/>
    <lineage>
        <taxon>Eukaryota</taxon>
        <taxon>Fungi</taxon>
        <taxon>Dikarya</taxon>
        <taxon>Ascomycota</taxon>
        <taxon>Pezizomycotina</taxon>
        <taxon>Leotiomycetes</taxon>
        <taxon>Helotiales</taxon>
        <taxon>Sclerotiniaceae</taxon>
        <taxon>Sclerotinia</taxon>
    </lineage>
</organism>
<name>A7EZ78_SCLS1</name>
<dbReference type="Proteomes" id="UP000001312">
    <property type="component" value="Unassembled WGS sequence"/>
</dbReference>
<evidence type="ECO:0000313" key="2">
    <source>
        <dbReference type="Proteomes" id="UP000001312"/>
    </source>
</evidence>
<dbReference type="EMBL" id="CH476636">
    <property type="protein sequence ID" value="EDN94770.1"/>
    <property type="molecule type" value="Genomic_DNA"/>
</dbReference>
<gene>
    <name evidence="1" type="ORF">SS1G_10645</name>
</gene>
<evidence type="ECO:0000313" key="1">
    <source>
        <dbReference type="EMBL" id="EDN94770.1"/>
    </source>
</evidence>
<protein>
    <submittedName>
        <fullName evidence="1">Uncharacterized protein</fullName>
    </submittedName>
</protein>